<dbReference type="InterPro" id="IPR002197">
    <property type="entry name" value="HTH_Fis"/>
</dbReference>
<gene>
    <name evidence="8" type="ORF">MNBD_DELTA04-149</name>
</gene>
<dbReference type="GO" id="GO:0005524">
    <property type="term" value="F:ATP binding"/>
    <property type="evidence" value="ECO:0007669"/>
    <property type="project" value="UniProtKB-KW"/>
</dbReference>
<evidence type="ECO:0000256" key="4">
    <source>
        <dbReference type="ARBA" id="ARBA00023125"/>
    </source>
</evidence>
<evidence type="ECO:0000256" key="2">
    <source>
        <dbReference type="ARBA" id="ARBA00022840"/>
    </source>
</evidence>
<dbReference type="InterPro" id="IPR001789">
    <property type="entry name" value="Sig_transdc_resp-reg_receiver"/>
</dbReference>
<dbReference type="InterPro" id="IPR058031">
    <property type="entry name" value="AAA_lid_NorR"/>
</dbReference>
<evidence type="ECO:0000259" key="6">
    <source>
        <dbReference type="PROSITE" id="PS50045"/>
    </source>
</evidence>
<evidence type="ECO:0000259" key="7">
    <source>
        <dbReference type="PROSITE" id="PS50110"/>
    </source>
</evidence>
<keyword evidence="4" id="KW-0238">DNA-binding</keyword>
<keyword evidence="5" id="KW-0804">Transcription</keyword>
<dbReference type="Pfam" id="PF00072">
    <property type="entry name" value="Response_reg"/>
    <property type="match status" value="1"/>
</dbReference>
<organism evidence="8">
    <name type="scientific">hydrothermal vent metagenome</name>
    <dbReference type="NCBI Taxonomy" id="652676"/>
    <lineage>
        <taxon>unclassified sequences</taxon>
        <taxon>metagenomes</taxon>
        <taxon>ecological metagenomes</taxon>
    </lineage>
</organism>
<dbReference type="GO" id="GO:0006355">
    <property type="term" value="P:regulation of DNA-templated transcription"/>
    <property type="evidence" value="ECO:0007669"/>
    <property type="project" value="InterPro"/>
</dbReference>
<dbReference type="PROSITE" id="PS50045">
    <property type="entry name" value="SIGMA54_INTERACT_4"/>
    <property type="match status" value="1"/>
</dbReference>
<dbReference type="PROSITE" id="PS50110">
    <property type="entry name" value="RESPONSE_REGULATORY"/>
    <property type="match status" value="1"/>
</dbReference>
<sequence length="457" mass="51988">MIRIMVVDDDPTACKVLTRMLQPDYTVVSFTNGIEAFNHFVRNGADIILTDLRMPGMDGFELLTRVRVVDPEVIVFMITGFSTVDSAVTAIKKGANDYIPKPFEPDDVLIRLERAIKEKNLEKGFRACQQERKMATERHRIITNHPKMLAAMHMAKKVARTDSTVLVQGETGVGKELIARMIHQWSDRKDHAFVPVNCSALSDGIIESELFGHEKGAFTGAVDKRLGFFELADKGSILLDEIGTTDHRFQVKLLRVLQDKFIYRVGSPTARHVDVRIIAATNQDLEREARENLFRSDLYYRLSVVTIRIPPLRDRKEDVPLLVEHFVKKHRHINPRITSISPEGLAALAHYNYPGNVRELENIVERAMILENGEQLTPASLLMESDQMPSPEAALRPLPENGENRDGRFQLKWAEKEYILRVLQLCNGKKIEAAKLLGINKTTLWRKMKKYGIDTVQ</sequence>
<accession>A0A3B0VG79</accession>
<dbReference type="InterPro" id="IPR027417">
    <property type="entry name" value="P-loop_NTPase"/>
</dbReference>
<name>A0A3B0VG79_9ZZZZ</name>
<dbReference type="InterPro" id="IPR002078">
    <property type="entry name" value="Sigma_54_int"/>
</dbReference>
<dbReference type="EMBL" id="UOEY01000054">
    <property type="protein sequence ID" value="VAW37962.1"/>
    <property type="molecule type" value="Genomic_DNA"/>
</dbReference>
<reference evidence="8" key="1">
    <citation type="submission" date="2018-06" db="EMBL/GenBank/DDBJ databases">
        <authorList>
            <person name="Zhirakovskaya E."/>
        </authorList>
    </citation>
    <scope>NUCLEOTIDE SEQUENCE</scope>
</reference>
<dbReference type="SUPFAM" id="SSF52172">
    <property type="entry name" value="CheY-like"/>
    <property type="match status" value="1"/>
</dbReference>
<feature type="domain" description="Response regulatory" evidence="7">
    <location>
        <begin position="3"/>
        <end position="116"/>
    </location>
</feature>
<dbReference type="Pfam" id="PF00158">
    <property type="entry name" value="Sigma54_activat"/>
    <property type="match status" value="1"/>
</dbReference>
<keyword evidence="1" id="KW-0547">Nucleotide-binding</keyword>
<dbReference type="Gene3D" id="1.10.10.60">
    <property type="entry name" value="Homeodomain-like"/>
    <property type="match status" value="1"/>
</dbReference>
<dbReference type="SUPFAM" id="SSF52540">
    <property type="entry name" value="P-loop containing nucleoside triphosphate hydrolases"/>
    <property type="match status" value="1"/>
</dbReference>
<protein>
    <submittedName>
        <fullName evidence="8">Two-component system response regulator protein</fullName>
    </submittedName>
</protein>
<dbReference type="CDD" id="cd00009">
    <property type="entry name" value="AAA"/>
    <property type="match status" value="1"/>
</dbReference>
<dbReference type="PROSITE" id="PS00675">
    <property type="entry name" value="SIGMA54_INTERACT_1"/>
    <property type="match status" value="1"/>
</dbReference>
<dbReference type="InterPro" id="IPR009057">
    <property type="entry name" value="Homeodomain-like_sf"/>
</dbReference>
<dbReference type="GO" id="GO:0000160">
    <property type="term" value="P:phosphorelay signal transduction system"/>
    <property type="evidence" value="ECO:0007669"/>
    <property type="project" value="InterPro"/>
</dbReference>
<dbReference type="Gene3D" id="3.40.50.2300">
    <property type="match status" value="1"/>
</dbReference>
<dbReference type="FunFam" id="3.40.50.300:FF:000006">
    <property type="entry name" value="DNA-binding transcriptional regulator NtrC"/>
    <property type="match status" value="1"/>
</dbReference>
<dbReference type="Pfam" id="PF02954">
    <property type="entry name" value="HTH_8"/>
    <property type="match status" value="1"/>
</dbReference>
<dbReference type="InterPro" id="IPR025944">
    <property type="entry name" value="Sigma_54_int_dom_CS"/>
</dbReference>
<dbReference type="GO" id="GO:0043565">
    <property type="term" value="F:sequence-specific DNA binding"/>
    <property type="evidence" value="ECO:0007669"/>
    <property type="project" value="InterPro"/>
</dbReference>
<evidence type="ECO:0000313" key="8">
    <source>
        <dbReference type="EMBL" id="VAW37962.1"/>
    </source>
</evidence>
<dbReference type="InterPro" id="IPR003593">
    <property type="entry name" value="AAA+_ATPase"/>
</dbReference>
<dbReference type="InterPro" id="IPR025943">
    <property type="entry name" value="Sigma_54_int_dom_ATP-bd_2"/>
</dbReference>
<dbReference type="SMART" id="SM00382">
    <property type="entry name" value="AAA"/>
    <property type="match status" value="1"/>
</dbReference>
<dbReference type="SUPFAM" id="SSF46689">
    <property type="entry name" value="Homeodomain-like"/>
    <property type="match status" value="1"/>
</dbReference>
<dbReference type="PANTHER" id="PTHR32071">
    <property type="entry name" value="TRANSCRIPTIONAL REGULATORY PROTEIN"/>
    <property type="match status" value="1"/>
</dbReference>
<dbReference type="AlphaFoldDB" id="A0A3B0VG79"/>
<dbReference type="PANTHER" id="PTHR32071:SF119">
    <property type="entry name" value="SIGMA L-DEPENDENT TRANSCRIPTIONAL REGULATOR YPLP-RELATED"/>
    <property type="match status" value="1"/>
</dbReference>
<dbReference type="SMART" id="SM00448">
    <property type="entry name" value="REC"/>
    <property type="match status" value="1"/>
</dbReference>
<feature type="domain" description="Sigma-54 factor interaction" evidence="6">
    <location>
        <begin position="141"/>
        <end position="369"/>
    </location>
</feature>
<keyword evidence="2" id="KW-0067">ATP-binding</keyword>
<evidence type="ECO:0000256" key="5">
    <source>
        <dbReference type="ARBA" id="ARBA00023163"/>
    </source>
</evidence>
<dbReference type="InterPro" id="IPR011006">
    <property type="entry name" value="CheY-like_superfamily"/>
</dbReference>
<keyword evidence="3" id="KW-0805">Transcription regulation</keyword>
<dbReference type="PRINTS" id="PR01590">
    <property type="entry name" value="HTHFIS"/>
</dbReference>
<dbReference type="Gene3D" id="1.10.8.60">
    <property type="match status" value="1"/>
</dbReference>
<dbReference type="Pfam" id="PF25601">
    <property type="entry name" value="AAA_lid_14"/>
    <property type="match status" value="1"/>
</dbReference>
<evidence type="ECO:0000256" key="3">
    <source>
        <dbReference type="ARBA" id="ARBA00023015"/>
    </source>
</evidence>
<dbReference type="PROSITE" id="PS00676">
    <property type="entry name" value="SIGMA54_INTERACT_2"/>
    <property type="match status" value="1"/>
</dbReference>
<dbReference type="Gene3D" id="3.40.50.300">
    <property type="entry name" value="P-loop containing nucleotide triphosphate hydrolases"/>
    <property type="match status" value="1"/>
</dbReference>
<evidence type="ECO:0000256" key="1">
    <source>
        <dbReference type="ARBA" id="ARBA00022741"/>
    </source>
</evidence>
<proteinExistence type="predicted"/>
<dbReference type="PROSITE" id="PS00688">
    <property type="entry name" value="SIGMA54_INTERACT_3"/>
    <property type="match status" value="1"/>
</dbReference>
<dbReference type="InterPro" id="IPR025662">
    <property type="entry name" value="Sigma_54_int_dom_ATP-bd_1"/>
</dbReference>